<accession>A0A9J6PPZ0</accession>
<feature type="transmembrane region" description="Helical" evidence="1">
    <location>
        <begin position="65"/>
        <end position="94"/>
    </location>
</feature>
<keyword evidence="3" id="KW-1185">Reference proteome</keyword>
<feature type="transmembrane region" description="Helical" evidence="1">
    <location>
        <begin position="40"/>
        <end position="59"/>
    </location>
</feature>
<evidence type="ECO:0000313" key="3">
    <source>
        <dbReference type="Proteomes" id="UP001064262"/>
    </source>
</evidence>
<dbReference type="EMBL" id="JAODIM010000039">
    <property type="protein sequence ID" value="MCU5777688.1"/>
    <property type="molecule type" value="Genomic_DNA"/>
</dbReference>
<evidence type="ECO:0000313" key="2">
    <source>
        <dbReference type="EMBL" id="MCU5777688.1"/>
    </source>
</evidence>
<keyword evidence="1" id="KW-0812">Transmembrane</keyword>
<keyword evidence="1" id="KW-0472">Membrane</keyword>
<reference evidence="2" key="1">
    <citation type="submission" date="2022-09" db="EMBL/GenBank/DDBJ databases">
        <title>Winslowiella arboricola sp. nov., isolated from bleeding cankers on broadleaf hosts.</title>
        <authorList>
            <person name="Brady C."/>
            <person name="Kaur S."/>
            <person name="Crampton B."/>
            <person name="Maddock D."/>
            <person name="Arnold D."/>
            <person name="Denman S."/>
        </authorList>
    </citation>
    <scope>NUCLEOTIDE SEQUENCE</scope>
    <source>
        <strain evidence="2">BAC 15a-03b</strain>
    </source>
</reference>
<dbReference type="InterPro" id="IPR008407">
    <property type="entry name" value="Brnchd-chn_aa_trnsp_AzlD"/>
</dbReference>
<comment type="caution">
    <text evidence="2">The sequence shown here is derived from an EMBL/GenBank/DDBJ whole genome shotgun (WGS) entry which is preliminary data.</text>
</comment>
<dbReference type="RefSeq" id="WP_267143093.1">
    <property type="nucleotide sequence ID" value="NZ_JAODIL010000075.1"/>
</dbReference>
<organism evidence="2 3">
    <name type="scientific">Winslowiella arboricola</name>
    <dbReference type="NCBI Taxonomy" id="2978220"/>
    <lineage>
        <taxon>Bacteria</taxon>
        <taxon>Pseudomonadati</taxon>
        <taxon>Pseudomonadota</taxon>
        <taxon>Gammaproteobacteria</taxon>
        <taxon>Enterobacterales</taxon>
        <taxon>Erwiniaceae</taxon>
        <taxon>Winslowiella</taxon>
    </lineage>
</organism>
<name>A0A9J6PPZ0_9GAMM</name>
<protein>
    <submittedName>
        <fullName evidence="2">AzlD family protein</fullName>
    </submittedName>
</protein>
<feature type="transmembrane region" description="Helical" evidence="1">
    <location>
        <begin position="6"/>
        <end position="28"/>
    </location>
</feature>
<proteinExistence type="predicted"/>
<dbReference type="Proteomes" id="UP001064262">
    <property type="component" value="Unassembled WGS sequence"/>
</dbReference>
<keyword evidence="1" id="KW-1133">Transmembrane helix</keyword>
<dbReference type="Pfam" id="PF05437">
    <property type="entry name" value="AzlD"/>
    <property type="match status" value="1"/>
</dbReference>
<gene>
    <name evidence="2" type="ORF">N5923_09300</name>
</gene>
<dbReference type="AlphaFoldDB" id="A0A9J6PPZ0"/>
<sequence length="98" mass="10415">MISGITVLTILLMASVTWLTRVIGYIGLRNRELGPRARAVMEAAPGCVLISVIAPYFATDKPADLLAIVITLLAASRFSLLPTVVTGITSAALLRHLL</sequence>
<evidence type="ECO:0000256" key="1">
    <source>
        <dbReference type="SAM" id="Phobius"/>
    </source>
</evidence>